<evidence type="ECO:0000256" key="1">
    <source>
        <dbReference type="SAM" id="MobiDB-lite"/>
    </source>
</evidence>
<dbReference type="Proteomes" id="UP000028582">
    <property type="component" value="Unassembled WGS sequence"/>
</dbReference>
<dbReference type="OrthoDB" id="117406at2759"/>
<reference evidence="3 4" key="1">
    <citation type="submission" date="2013-11" db="EMBL/GenBank/DDBJ databases">
        <title>The Genome Sequence of Phytophthora parasitica P1976.</title>
        <authorList>
            <consortium name="The Broad Institute Genomics Platform"/>
            <person name="Russ C."/>
            <person name="Tyler B."/>
            <person name="Panabieres F."/>
            <person name="Shan W."/>
            <person name="Tripathy S."/>
            <person name="Grunwald N."/>
            <person name="Machado M."/>
            <person name="Johnson C.S."/>
            <person name="Walker B."/>
            <person name="Young S."/>
            <person name="Zeng Q."/>
            <person name="Gargeya S."/>
            <person name="Fitzgerald M."/>
            <person name="Haas B."/>
            <person name="Abouelleil A."/>
            <person name="Allen A.W."/>
            <person name="Alvarado L."/>
            <person name="Arachchi H.M."/>
            <person name="Berlin A.M."/>
            <person name="Chapman S.B."/>
            <person name="Gainer-Dewar J."/>
            <person name="Goldberg J."/>
            <person name="Griggs A."/>
            <person name="Gujja S."/>
            <person name="Hansen M."/>
            <person name="Howarth C."/>
            <person name="Imamovic A."/>
            <person name="Ireland A."/>
            <person name="Larimer J."/>
            <person name="McCowan C."/>
            <person name="Murphy C."/>
            <person name="Pearson M."/>
            <person name="Poon T.W."/>
            <person name="Priest M."/>
            <person name="Roberts A."/>
            <person name="Saif S."/>
            <person name="Shea T."/>
            <person name="Sisk P."/>
            <person name="Sykes S."/>
            <person name="Wortman J."/>
            <person name="Nusbaum C."/>
            <person name="Birren B."/>
        </authorList>
    </citation>
    <scope>NUCLEOTIDE SEQUENCE [LARGE SCALE GENOMIC DNA]</scope>
    <source>
        <strain evidence="3 4">P1976</strain>
    </source>
</reference>
<feature type="transmembrane region" description="Helical" evidence="2">
    <location>
        <begin position="170"/>
        <end position="191"/>
    </location>
</feature>
<keyword evidence="2" id="KW-1133">Transmembrane helix</keyword>
<dbReference type="EMBL" id="ANJA01001969">
    <property type="protein sequence ID" value="ETO73098.1"/>
    <property type="molecule type" value="Genomic_DNA"/>
</dbReference>
<evidence type="ECO:0000313" key="3">
    <source>
        <dbReference type="EMBL" id="ETO73098.1"/>
    </source>
</evidence>
<dbReference type="AlphaFoldDB" id="A0A081A2I7"/>
<evidence type="ECO:0000313" key="4">
    <source>
        <dbReference type="Proteomes" id="UP000028582"/>
    </source>
</evidence>
<evidence type="ECO:0000256" key="2">
    <source>
        <dbReference type="SAM" id="Phobius"/>
    </source>
</evidence>
<feature type="compositionally biased region" description="Basic and acidic residues" evidence="1">
    <location>
        <begin position="236"/>
        <end position="245"/>
    </location>
</feature>
<sequence>MTSQSTSAESANVTKTTSSNTGDSCTWYAGENCSQPRTGYDCLNVLLDTDECAIAPNGACVSMSDYEKYLSNREYYEPLARYFPASNYTYCSSNDSVCSSCIAEWTTNYEATGSVGSTKYCTGSDGCVCVAAVEVPSWKQAVISNQCEGSSDSDSMNTSQEFSSTTQICLILGICFGALMLFLVFLVRRWFRSTVSRSSRSSRHHPSGPQLKLTGWKSLREKLIETEHSFVQGETRLDATARSDESLSEAPSVTIEVSPAPRRPESLPPAEAQYMMAPM</sequence>
<keyword evidence="2" id="KW-0812">Transmembrane</keyword>
<feature type="region of interest" description="Disordered" evidence="1">
    <location>
        <begin position="236"/>
        <end position="279"/>
    </location>
</feature>
<keyword evidence="2" id="KW-0472">Membrane</keyword>
<organism evidence="3 4">
    <name type="scientific">Phytophthora nicotianae P1976</name>
    <dbReference type="NCBI Taxonomy" id="1317066"/>
    <lineage>
        <taxon>Eukaryota</taxon>
        <taxon>Sar</taxon>
        <taxon>Stramenopiles</taxon>
        <taxon>Oomycota</taxon>
        <taxon>Peronosporomycetes</taxon>
        <taxon>Peronosporales</taxon>
        <taxon>Peronosporaceae</taxon>
        <taxon>Phytophthora</taxon>
    </lineage>
</organism>
<protein>
    <submittedName>
        <fullName evidence="3">Uncharacterized protein</fullName>
    </submittedName>
</protein>
<accession>A0A081A2I7</accession>
<proteinExistence type="predicted"/>
<feature type="region of interest" description="Disordered" evidence="1">
    <location>
        <begin position="1"/>
        <end position="21"/>
    </location>
</feature>
<comment type="caution">
    <text evidence="3">The sequence shown here is derived from an EMBL/GenBank/DDBJ whole genome shotgun (WGS) entry which is preliminary data.</text>
</comment>
<name>A0A081A2I7_PHYNI</name>
<gene>
    <name evidence="3" type="ORF">F444_10953</name>
</gene>